<dbReference type="Proteomes" id="UP001258181">
    <property type="component" value="Unassembled WGS sequence"/>
</dbReference>
<dbReference type="PIRSF" id="PIRSF033634">
    <property type="entry name" value="UCP033634"/>
    <property type="match status" value="1"/>
</dbReference>
<organism evidence="1 2">
    <name type="scientific">Fictibacillus barbaricus</name>
    <dbReference type="NCBI Taxonomy" id="182136"/>
    <lineage>
        <taxon>Bacteria</taxon>
        <taxon>Bacillati</taxon>
        <taxon>Bacillota</taxon>
        <taxon>Bacilli</taxon>
        <taxon>Bacillales</taxon>
        <taxon>Fictibacillaceae</taxon>
        <taxon>Fictibacillus</taxon>
    </lineage>
</organism>
<evidence type="ECO:0008006" key="3">
    <source>
        <dbReference type="Google" id="ProtNLM"/>
    </source>
</evidence>
<accession>A0ABU1TW88</accession>
<comment type="caution">
    <text evidence="1">The sequence shown here is derived from an EMBL/GenBank/DDBJ whole genome shotgun (WGS) entry which is preliminary data.</text>
</comment>
<gene>
    <name evidence="1" type="ORF">J2X07_000414</name>
</gene>
<keyword evidence="2" id="KW-1185">Reference proteome</keyword>
<proteinExistence type="predicted"/>
<dbReference type="Gene3D" id="3.40.50.1820">
    <property type="entry name" value="alpha/beta hydrolase"/>
    <property type="match status" value="1"/>
</dbReference>
<sequence length="214" mass="24619">MINIRSGHIIGSKEIKVPYNILSIAEKPKGLAILLPGVGYTVQAPVLHYSTGVFLRKDYDVLHVNYQYAKEDYDAFSNEELVEFVKRDVPKVMEEVLKHSTYDSFYLIAKSFGNYAIENLLKNEDLKEAKVIWLTPLLVKEAVFQFMMNSLHKGLCIIGDNDWAYEAELLNQLKQNENIEFFVLPDVNHSLEYDHSVIESVDVLKTVTEKINQF</sequence>
<dbReference type="SUPFAM" id="SSF53474">
    <property type="entry name" value="alpha/beta-Hydrolases"/>
    <property type="match status" value="1"/>
</dbReference>
<evidence type="ECO:0000313" key="2">
    <source>
        <dbReference type="Proteomes" id="UP001258181"/>
    </source>
</evidence>
<dbReference type="InterPro" id="IPR017018">
    <property type="entry name" value="UCP033634"/>
</dbReference>
<name>A0ABU1TW88_9BACL</name>
<protein>
    <recommendedName>
        <fullName evidence="3">Alpha/beta hydrolase</fullName>
    </recommendedName>
</protein>
<dbReference type="EMBL" id="JAVDWA010000001">
    <property type="protein sequence ID" value="MDR7071439.1"/>
    <property type="molecule type" value="Genomic_DNA"/>
</dbReference>
<dbReference type="InterPro" id="IPR029058">
    <property type="entry name" value="AB_hydrolase_fold"/>
</dbReference>
<dbReference type="RefSeq" id="WP_310256012.1">
    <property type="nucleotide sequence ID" value="NZ_JAVDWA010000001.1"/>
</dbReference>
<reference evidence="1 2" key="1">
    <citation type="submission" date="2023-07" db="EMBL/GenBank/DDBJ databases">
        <title>Sorghum-associated microbial communities from plants grown in Nebraska, USA.</title>
        <authorList>
            <person name="Schachtman D."/>
        </authorList>
    </citation>
    <scope>NUCLEOTIDE SEQUENCE [LARGE SCALE GENOMIC DNA]</scope>
    <source>
        <strain evidence="1 2">BE211</strain>
    </source>
</reference>
<evidence type="ECO:0000313" key="1">
    <source>
        <dbReference type="EMBL" id="MDR7071439.1"/>
    </source>
</evidence>